<keyword evidence="3" id="KW-1185">Reference proteome</keyword>
<keyword evidence="1" id="KW-0812">Transmembrane</keyword>
<feature type="transmembrane region" description="Helical" evidence="1">
    <location>
        <begin position="12"/>
        <end position="34"/>
    </location>
</feature>
<reference evidence="2 3" key="1">
    <citation type="submission" date="2018-11" db="EMBL/GenBank/DDBJ databases">
        <authorList>
            <consortium name="Pathogen Informatics"/>
        </authorList>
    </citation>
    <scope>NUCLEOTIDE SEQUENCE [LARGE SCALE GENOMIC DNA]</scope>
</reference>
<organism evidence="2 3">
    <name type="scientific">Strongylus vulgaris</name>
    <name type="common">Blood worm</name>
    <dbReference type="NCBI Taxonomy" id="40348"/>
    <lineage>
        <taxon>Eukaryota</taxon>
        <taxon>Metazoa</taxon>
        <taxon>Ecdysozoa</taxon>
        <taxon>Nematoda</taxon>
        <taxon>Chromadorea</taxon>
        <taxon>Rhabditida</taxon>
        <taxon>Rhabditina</taxon>
        <taxon>Rhabditomorpha</taxon>
        <taxon>Strongyloidea</taxon>
        <taxon>Strongylidae</taxon>
        <taxon>Strongylus</taxon>
    </lineage>
</organism>
<evidence type="ECO:0000313" key="3">
    <source>
        <dbReference type="Proteomes" id="UP000270094"/>
    </source>
</evidence>
<dbReference type="AlphaFoldDB" id="A0A3P7IFS0"/>
<keyword evidence="1" id="KW-0472">Membrane</keyword>
<name>A0A3P7IFS0_STRVU</name>
<accession>A0A3P7IFS0</accession>
<dbReference type="EMBL" id="UYYB01023392">
    <property type="protein sequence ID" value="VDM72041.1"/>
    <property type="molecule type" value="Genomic_DNA"/>
</dbReference>
<protein>
    <submittedName>
        <fullName evidence="2">Uncharacterized protein</fullName>
    </submittedName>
</protein>
<dbReference type="Proteomes" id="UP000270094">
    <property type="component" value="Unassembled WGS sequence"/>
</dbReference>
<proteinExistence type="predicted"/>
<evidence type="ECO:0000256" key="1">
    <source>
        <dbReference type="SAM" id="Phobius"/>
    </source>
</evidence>
<dbReference type="OrthoDB" id="5786667at2759"/>
<evidence type="ECO:0000313" key="2">
    <source>
        <dbReference type="EMBL" id="VDM72041.1"/>
    </source>
</evidence>
<keyword evidence="1" id="KW-1133">Transmembrane helix</keyword>
<sequence length="89" mass="9523">MSYEGLAYPMGYSAALFSTLVVGIGVYLVVYFMAVAANAVLDVGDAIVPCSEVIKSVQPTTWYAVPVAVVSSLFRITEDEVGIFLTFFA</sequence>
<gene>
    <name evidence="2" type="ORF">SVUK_LOCUS7039</name>
</gene>